<name>A0ABV0B9M8_9SPHN</name>
<dbReference type="NCBIfam" id="NF004396">
    <property type="entry name" value="PRK05753.1"/>
    <property type="match status" value="1"/>
</dbReference>
<evidence type="ECO:0000313" key="3">
    <source>
        <dbReference type="Proteomes" id="UP001427805"/>
    </source>
</evidence>
<dbReference type="Pfam" id="PF01272">
    <property type="entry name" value="GreA_GreB"/>
    <property type="match status" value="1"/>
</dbReference>
<dbReference type="RefSeq" id="WP_346246697.1">
    <property type="nucleotide sequence ID" value="NZ_JBDIZK010000006.1"/>
</dbReference>
<dbReference type="GO" id="GO:0016301">
    <property type="term" value="F:kinase activity"/>
    <property type="evidence" value="ECO:0007669"/>
    <property type="project" value="UniProtKB-KW"/>
</dbReference>
<dbReference type="Gene3D" id="3.10.50.30">
    <property type="entry name" value="Transcription elongation factor, GreA/GreB, C-terminal domain"/>
    <property type="match status" value="1"/>
</dbReference>
<gene>
    <name evidence="2" type="primary">rnk</name>
    <name evidence="2" type="ORF">TPR58_10955</name>
</gene>
<dbReference type="Proteomes" id="UP001427805">
    <property type="component" value="Unassembled WGS sequence"/>
</dbReference>
<dbReference type="InterPro" id="IPR001437">
    <property type="entry name" value="Tscrpt_elong_fac_GreA/B_C"/>
</dbReference>
<dbReference type="SUPFAM" id="SSF54534">
    <property type="entry name" value="FKBP-like"/>
    <property type="match status" value="1"/>
</dbReference>
<sequence length="136" mass="14732">MPDVQRVRDDDRPAIHLIDRECDALYALALDAGARQSGQAALLLAELDRAEVHRLDALPPDIVTMHSRVEFVDEGSGATRTITLVYPGEADIAAGKVSVFTPIGAGLIGMRAGQTILWPDRDGASHRLRVVKVDRP</sequence>
<reference evidence="2 3" key="1">
    <citation type="submission" date="2024-05" db="EMBL/GenBank/DDBJ databases">
        <title>Sphingomonas sp. HF-S3 16S ribosomal RNA gene Genome sequencing and assembly.</title>
        <authorList>
            <person name="Lee H."/>
        </authorList>
    </citation>
    <scope>NUCLEOTIDE SEQUENCE [LARGE SCALE GENOMIC DNA]</scope>
    <source>
        <strain evidence="2 3">HF-S3</strain>
    </source>
</reference>
<dbReference type="EMBL" id="JBDIZK010000006">
    <property type="protein sequence ID" value="MEN3747688.1"/>
    <property type="molecule type" value="Genomic_DNA"/>
</dbReference>
<dbReference type="InterPro" id="IPR036953">
    <property type="entry name" value="GreA/GreB_C_sf"/>
</dbReference>
<proteinExistence type="predicted"/>
<evidence type="ECO:0000259" key="1">
    <source>
        <dbReference type="Pfam" id="PF01272"/>
    </source>
</evidence>
<dbReference type="PANTHER" id="PTHR30437">
    <property type="entry name" value="TRANSCRIPTION ELONGATION FACTOR GREA"/>
    <property type="match status" value="1"/>
</dbReference>
<protein>
    <submittedName>
        <fullName evidence="2">Nucleoside diphosphate kinase regulator</fullName>
    </submittedName>
</protein>
<keyword evidence="3" id="KW-1185">Reference proteome</keyword>
<evidence type="ECO:0000313" key="2">
    <source>
        <dbReference type="EMBL" id="MEN3747688.1"/>
    </source>
</evidence>
<accession>A0ABV0B9M8</accession>
<dbReference type="PANTHER" id="PTHR30437:SF5">
    <property type="entry name" value="REGULATOR OF NUCLEOSIDE DIPHOSPHATE KINASE"/>
    <property type="match status" value="1"/>
</dbReference>
<comment type="caution">
    <text evidence="2">The sequence shown here is derived from an EMBL/GenBank/DDBJ whole genome shotgun (WGS) entry which is preliminary data.</text>
</comment>
<keyword evidence="2" id="KW-0418">Kinase</keyword>
<dbReference type="InterPro" id="IPR023459">
    <property type="entry name" value="Tscrpt_elong_fac_GreA/B_fam"/>
</dbReference>
<feature type="domain" description="Transcription elongation factor GreA/GreB C-terminal" evidence="1">
    <location>
        <begin position="59"/>
        <end position="134"/>
    </location>
</feature>
<organism evidence="2 3">
    <name type="scientific">Sphingomonas rustica</name>
    <dbReference type="NCBI Taxonomy" id="3103142"/>
    <lineage>
        <taxon>Bacteria</taxon>
        <taxon>Pseudomonadati</taxon>
        <taxon>Pseudomonadota</taxon>
        <taxon>Alphaproteobacteria</taxon>
        <taxon>Sphingomonadales</taxon>
        <taxon>Sphingomonadaceae</taxon>
        <taxon>Sphingomonas</taxon>
    </lineage>
</organism>
<keyword evidence="2" id="KW-0808">Transferase</keyword>
<dbReference type="PIRSF" id="PIRSF006092">
    <property type="entry name" value="GreA_GreB"/>
    <property type="match status" value="1"/>
</dbReference>